<keyword evidence="2" id="KW-1185">Reference proteome</keyword>
<proteinExistence type="predicted"/>
<evidence type="ECO:0000313" key="1">
    <source>
        <dbReference type="EMBL" id="GGG58883.1"/>
    </source>
</evidence>
<gene>
    <name evidence="1" type="ORF">GCM10010918_10060</name>
</gene>
<dbReference type="Proteomes" id="UP000600247">
    <property type="component" value="Unassembled WGS sequence"/>
</dbReference>
<dbReference type="EMBL" id="BMHY01000001">
    <property type="protein sequence ID" value="GGG58883.1"/>
    <property type="molecule type" value="Genomic_DNA"/>
</dbReference>
<dbReference type="AlphaFoldDB" id="A0A917GX42"/>
<evidence type="ECO:0000313" key="2">
    <source>
        <dbReference type="Proteomes" id="UP000600247"/>
    </source>
</evidence>
<sequence>MEPNLIEIRLHLFMNDIYALIFAIVDTIFSVEKILSLLTKMEALCVWFVCMKEILGTI</sequence>
<reference evidence="1 2" key="1">
    <citation type="journal article" date="2014" name="Int. J. Syst. Evol. Microbiol.">
        <title>Complete genome sequence of Corynebacterium casei LMG S-19264T (=DSM 44701T), isolated from a smear-ripened cheese.</title>
        <authorList>
            <consortium name="US DOE Joint Genome Institute (JGI-PGF)"/>
            <person name="Walter F."/>
            <person name="Albersmeier A."/>
            <person name="Kalinowski J."/>
            <person name="Ruckert C."/>
        </authorList>
    </citation>
    <scope>NUCLEOTIDE SEQUENCE [LARGE SCALE GENOMIC DNA]</scope>
    <source>
        <strain evidence="1 2">CGMCC 1.15286</strain>
    </source>
</reference>
<protein>
    <submittedName>
        <fullName evidence="1">Uncharacterized protein</fullName>
    </submittedName>
</protein>
<accession>A0A917GX42</accession>
<organism evidence="1 2">
    <name type="scientific">Paenibacillus radicis</name>
    <name type="common">ex Gao et al. 2016</name>
    <dbReference type="NCBI Taxonomy" id="1737354"/>
    <lineage>
        <taxon>Bacteria</taxon>
        <taxon>Bacillati</taxon>
        <taxon>Bacillota</taxon>
        <taxon>Bacilli</taxon>
        <taxon>Bacillales</taxon>
        <taxon>Paenibacillaceae</taxon>
        <taxon>Paenibacillus</taxon>
    </lineage>
</organism>
<comment type="caution">
    <text evidence="1">The sequence shown here is derived from an EMBL/GenBank/DDBJ whole genome shotgun (WGS) entry which is preliminary data.</text>
</comment>
<name>A0A917GX42_9BACL</name>